<dbReference type="PATRIC" id="fig|28229.4.peg.2629"/>
<comment type="caution">
    <text evidence="2">The sequence shown here is derived from an EMBL/GenBank/DDBJ whole genome shotgun (WGS) entry which is preliminary data.</text>
</comment>
<feature type="chain" id="PRO_5001957364" evidence="1">
    <location>
        <begin position="19"/>
        <end position="225"/>
    </location>
</feature>
<dbReference type="Proteomes" id="UP000029843">
    <property type="component" value="Unassembled WGS sequence"/>
</dbReference>
<dbReference type="AlphaFoldDB" id="A0A099KK30"/>
<gene>
    <name evidence="2" type="ORF">ND2E_3480</name>
</gene>
<feature type="signal peptide" evidence="1">
    <location>
        <begin position="1"/>
        <end position="18"/>
    </location>
</feature>
<keyword evidence="1" id="KW-0732">Signal</keyword>
<name>A0A099KK30_COLPS</name>
<dbReference type="EMBL" id="JQED01000035">
    <property type="protein sequence ID" value="KGJ90332.1"/>
    <property type="molecule type" value="Genomic_DNA"/>
</dbReference>
<reference evidence="2 3" key="1">
    <citation type="submission" date="2014-08" db="EMBL/GenBank/DDBJ databases">
        <title>Genomic and Phenotypic Diversity of Colwellia psychrerythraea strains from Disparate Marine Basins.</title>
        <authorList>
            <person name="Techtmann S.M."/>
            <person name="Stelling S.C."/>
            <person name="Utturkar S.M."/>
            <person name="Alshibli N."/>
            <person name="Harris A."/>
            <person name="Brown S.D."/>
            <person name="Hazen T.C."/>
        </authorList>
    </citation>
    <scope>NUCLEOTIDE SEQUENCE [LARGE SCALE GENOMIC DNA]</scope>
    <source>
        <strain evidence="2 3">ND2E</strain>
    </source>
</reference>
<accession>A0A099KK30</accession>
<organism evidence="2 3">
    <name type="scientific">Colwellia psychrerythraea</name>
    <name type="common">Vibrio psychroerythus</name>
    <dbReference type="NCBI Taxonomy" id="28229"/>
    <lineage>
        <taxon>Bacteria</taxon>
        <taxon>Pseudomonadati</taxon>
        <taxon>Pseudomonadota</taxon>
        <taxon>Gammaproteobacteria</taxon>
        <taxon>Alteromonadales</taxon>
        <taxon>Colwelliaceae</taxon>
        <taxon>Colwellia</taxon>
    </lineage>
</organism>
<dbReference type="OrthoDB" id="5770735at2"/>
<dbReference type="RefSeq" id="WP_033094325.1">
    <property type="nucleotide sequence ID" value="NZ_JQED01000035.1"/>
</dbReference>
<protein>
    <submittedName>
        <fullName evidence="2">Uncharacterized protein</fullName>
    </submittedName>
</protein>
<evidence type="ECO:0000313" key="3">
    <source>
        <dbReference type="Proteomes" id="UP000029843"/>
    </source>
</evidence>
<evidence type="ECO:0000313" key="2">
    <source>
        <dbReference type="EMBL" id="KGJ90332.1"/>
    </source>
</evidence>
<evidence type="ECO:0000256" key="1">
    <source>
        <dbReference type="SAM" id="SignalP"/>
    </source>
</evidence>
<proteinExistence type="predicted"/>
<sequence precursor="true">MKKVLFGLVLLLSQVSFAEDDVKELPPLDPGYMGVHGMVIVTHGSSLYASHLPLYNKPHNVQLLYKLDNKDLAVLQTVRDSQLVTIKPKPFNLQRLMRGEKMVIQADLYAGHFERDGMLVYENISLSFDKQLYVRSFDDIKPSSKTQEYDVISLRKNYKFYIHRIQQAPSFDHILGVDLEAGCLSRFNTSSPVPKETELQYKFINCGTIKPLYFETQDFNAADSH</sequence>